<evidence type="ECO:0000313" key="3">
    <source>
        <dbReference type="EMBL" id="AQZ54131.1"/>
    </source>
</evidence>
<dbReference type="InterPro" id="IPR023753">
    <property type="entry name" value="FAD/NAD-binding_dom"/>
</dbReference>
<reference evidence="3 4" key="1">
    <citation type="submission" date="2017-03" db="EMBL/GenBank/DDBJ databases">
        <title>Foreign affairs: Plasmid Transfer between Roseobacters and Rhizobia.</title>
        <authorList>
            <person name="Bartling P."/>
            <person name="Bunk B."/>
            <person name="Overmann J."/>
            <person name="Brinkmann H."/>
            <person name="Petersen J."/>
        </authorList>
    </citation>
    <scope>NUCLEOTIDE SEQUENCE [LARGE SCALE GENOMIC DNA]</scope>
    <source>
        <strain evidence="3 4">MACL11</strain>
        <plasmid evidence="4">Plasmid pmm593</plasmid>
    </source>
</reference>
<dbReference type="GO" id="GO:0050622">
    <property type="term" value="F:glycine dehydrogenase (cyanide-forming) activity"/>
    <property type="evidence" value="ECO:0007669"/>
    <property type="project" value="UniProtKB-EC"/>
</dbReference>
<dbReference type="PANTHER" id="PTHR42949:SF3">
    <property type="entry name" value="ANAEROBIC GLYCEROL-3-PHOSPHATE DEHYDROGENASE SUBUNIT B"/>
    <property type="match status" value="1"/>
</dbReference>
<dbReference type="InterPro" id="IPR041854">
    <property type="entry name" value="BFD-like_2Fe2S-bd_dom_sf"/>
</dbReference>
<dbReference type="PRINTS" id="PR00368">
    <property type="entry name" value="FADPNR"/>
</dbReference>
<dbReference type="EC" id="1.4.99.5" evidence="3"/>
<dbReference type="RefSeq" id="WP_018066814.1">
    <property type="nucleotide sequence ID" value="NZ_AQWH01000028.1"/>
</dbReference>
<sequence>MSEPVVEVLIIGAGPAGLAAAATLKRASVSVEIIEQRPTIGGAIFRQPIDGVTPIPQPRAAKARFARLRQAAENIPIHHEQVFIAVDGDGWVVTENRRTGHIEARRPQAVIIATGAVEKILPRPGWHLPGVSTAGGLQVMMKETGRPPQGRVLLAGNGPLLLAVAAQMTRLGNPPVAVVEAGAPFRAVAAGFQLFRFPQLLMESLGYMTTLLTRRIPVLQATTVRDIRRTDDGFAVTLADRNGRTREIIVDRVGLHDGIRPNDFALPPEGQPSPSHPLILHAGDGREALGSSAAEADGRKAAGQVIAALSGHAPRPEAMLAHMRAAQAVLDRIFAPVSGASPFAALPDDTILCRCEGKTAGDLKRLVLGVDAPSEREIKHNGRFAMGACQGRFCAHNTAAFMAELRPDQTVPAAKNLAGRRWPIRPVPIDAMITAASSPIEPKDQ</sequence>
<dbReference type="PRINTS" id="PR00469">
    <property type="entry name" value="PNDRDTASEII"/>
</dbReference>
<evidence type="ECO:0000259" key="2">
    <source>
        <dbReference type="Pfam" id="PF07992"/>
    </source>
</evidence>
<evidence type="ECO:0000313" key="4">
    <source>
        <dbReference type="Proteomes" id="UP000191135"/>
    </source>
</evidence>
<keyword evidence="4" id="KW-1185">Reference proteome</keyword>
<dbReference type="InterPro" id="IPR051691">
    <property type="entry name" value="Metab_Enz_Cyan_OpOx_G3PDH"/>
</dbReference>
<evidence type="ECO:0000256" key="1">
    <source>
        <dbReference type="ARBA" id="ARBA00023002"/>
    </source>
</evidence>
<dbReference type="OrthoDB" id="9801699at2"/>
<dbReference type="AlphaFoldDB" id="A0A1U9Z8V1"/>
<gene>
    <name evidence="3" type="primary">hcnB_2</name>
    <name evidence="3" type="ORF">Mame_04839</name>
</gene>
<protein>
    <submittedName>
        <fullName evidence="3">Hydrogen cyanide synthase subunit HcnB</fullName>
        <ecNumber evidence="3">1.4.99.5</ecNumber>
    </submittedName>
</protein>
<keyword evidence="3" id="KW-0614">Plasmid</keyword>
<organism evidence="3 4">
    <name type="scientific">Martelella mediterranea DSM 17316</name>
    <dbReference type="NCBI Taxonomy" id="1122214"/>
    <lineage>
        <taxon>Bacteria</taxon>
        <taxon>Pseudomonadati</taxon>
        <taxon>Pseudomonadota</taxon>
        <taxon>Alphaproteobacteria</taxon>
        <taxon>Hyphomicrobiales</taxon>
        <taxon>Aurantimonadaceae</taxon>
        <taxon>Martelella</taxon>
    </lineage>
</organism>
<dbReference type="EMBL" id="CP020331">
    <property type="protein sequence ID" value="AQZ54131.1"/>
    <property type="molecule type" value="Genomic_DNA"/>
</dbReference>
<dbReference type="Gene3D" id="1.10.10.1100">
    <property type="entry name" value="BFD-like [2Fe-2S]-binding domain"/>
    <property type="match status" value="1"/>
</dbReference>
<dbReference type="eggNOG" id="COG0446">
    <property type="taxonomic scope" value="Bacteria"/>
</dbReference>
<feature type="domain" description="FAD/NAD(P)-binding" evidence="2">
    <location>
        <begin position="7"/>
        <end position="265"/>
    </location>
</feature>
<dbReference type="SUPFAM" id="SSF51905">
    <property type="entry name" value="FAD/NAD(P)-binding domain"/>
    <property type="match status" value="1"/>
</dbReference>
<dbReference type="KEGG" id="mmed:Mame_04839"/>
<dbReference type="PANTHER" id="PTHR42949">
    <property type="entry name" value="ANAEROBIC GLYCEROL-3-PHOSPHATE DEHYDROGENASE SUBUNIT B"/>
    <property type="match status" value="1"/>
</dbReference>
<accession>A0A1U9Z8V1</accession>
<dbReference type="InterPro" id="IPR036188">
    <property type="entry name" value="FAD/NAD-bd_sf"/>
</dbReference>
<dbReference type="Pfam" id="PF07992">
    <property type="entry name" value="Pyr_redox_2"/>
    <property type="match status" value="1"/>
</dbReference>
<proteinExistence type="predicted"/>
<dbReference type="Proteomes" id="UP000191135">
    <property type="component" value="Plasmid pMM593"/>
</dbReference>
<name>A0A1U9Z8V1_9HYPH</name>
<geneLocation type="plasmid" evidence="4">
    <name>pmm593</name>
</geneLocation>
<keyword evidence="1 3" id="KW-0560">Oxidoreductase</keyword>
<dbReference type="Gene3D" id="3.50.50.60">
    <property type="entry name" value="FAD/NAD(P)-binding domain"/>
    <property type="match status" value="2"/>
</dbReference>